<feature type="binding site" evidence="14">
    <location>
        <position position="164"/>
    </location>
    <ligand>
        <name>Zn(2+)</name>
        <dbReference type="ChEBI" id="CHEBI:29105"/>
    </ligand>
</feature>
<dbReference type="Gene3D" id="1.10.10.520">
    <property type="entry name" value="Ubiquitin activating enzymes (Uba3). Chain: B, domain 2"/>
    <property type="match status" value="1"/>
</dbReference>
<feature type="binding site" evidence="13">
    <location>
        <begin position="62"/>
        <end position="65"/>
    </location>
    <ligand>
        <name>ATP</name>
        <dbReference type="ChEBI" id="CHEBI:30616"/>
    </ligand>
</feature>
<evidence type="ECO:0000256" key="15">
    <source>
        <dbReference type="PROSITE-ProRule" id="PRU10132"/>
    </source>
</evidence>
<dbReference type="PROSITE" id="PS00865">
    <property type="entry name" value="UBIQUITIN_ACTIVAT_2"/>
    <property type="match status" value="1"/>
</dbReference>
<evidence type="ECO:0000256" key="8">
    <source>
        <dbReference type="ARBA" id="ARBA00022833"/>
    </source>
</evidence>
<comment type="pathway">
    <text evidence="2 11">Protein modification; protein sumoylation.</text>
</comment>
<keyword evidence="21" id="KW-1185">Reference proteome</keyword>
<feature type="domain" description="Ubiquitin-activating enzyme SCCH" evidence="18">
    <location>
        <begin position="346"/>
        <end position="386"/>
    </location>
</feature>
<keyword evidence="8 11" id="KW-0862">Zinc</keyword>
<keyword evidence="7 11" id="KW-0833">Ubl conjugation pathway</keyword>
<feature type="active site" description="Glycyl thioester intermediate" evidence="12 15">
    <location>
        <position position="179"/>
    </location>
</feature>
<dbReference type="OrthoDB" id="10255449at2759"/>
<evidence type="ECO:0000256" key="6">
    <source>
        <dbReference type="ARBA" id="ARBA00022741"/>
    </source>
</evidence>
<keyword evidence="5 11" id="KW-0479">Metal-binding</keyword>
<dbReference type="GO" id="GO:0016925">
    <property type="term" value="P:protein sumoylation"/>
    <property type="evidence" value="ECO:0007669"/>
    <property type="project" value="UniProtKB-UniRule"/>
</dbReference>
<feature type="binding site" evidence="13">
    <location>
        <begin position="30"/>
        <end position="35"/>
    </location>
    <ligand>
        <name>ATP</name>
        <dbReference type="ChEBI" id="CHEBI:30616"/>
    </ligand>
</feature>
<evidence type="ECO:0000259" key="19">
    <source>
        <dbReference type="Pfam" id="PF14732"/>
    </source>
</evidence>
<dbReference type="Pfam" id="PF14732">
    <property type="entry name" value="UAE_UbL"/>
    <property type="match status" value="1"/>
</dbReference>
<dbReference type="InterPro" id="IPR035985">
    <property type="entry name" value="Ubiquitin-activating_enz"/>
</dbReference>
<dbReference type="FunCoup" id="E1ZPQ4">
    <property type="interactions" value="1876"/>
</dbReference>
<feature type="binding site" evidence="13">
    <location>
        <begin position="123"/>
        <end position="128"/>
    </location>
    <ligand>
        <name>ATP</name>
        <dbReference type="ChEBI" id="CHEBI:30616"/>
    </ligand>
</feature>
<feature type="binding site" evidence="13">
    <location>
        <position position="78"/>
    </location>
    <ligand>
        <name>ATP</name>
        <dbReference type="ChEBI" id="CHEBI:30616"/>
    </ligand>
</feature>
<dbReference type="eggNOG" id="KOG2013">
    <property type="taxonomic scope" value="Eukaryota"/>
</dbReference>
<dbReference type="AlphaFoldDB" id="E1ZPQ4"/>
<keyword evidence="6 11" id="KW-0547">Nucleotide-binding</keyword>
<keyword evidence="9 11" id="KW-0067">ATP-binding</keyword>
<dbReference type="InterPro" id="IPR045886">
    <property type="entry name" value="ThiF/MoeB/HesA"/>
</dbReference>
<dbReference type="GO" id="GO:0005524">
    <property type="term" value="F:ATP binding"/>
    <property type="evidence" value="ECO:0007669"/>
    <property type="project" value="UniProtKB-UniRule"/>
</dbReference>
<dbReference type="GO" id="GO:0031510">
    <property type="term" value="C:SUMO activating enzyme complex"/>
    <property type="evidence" value="ECO:0007669"/>
    <property type="project" value="UniProtKB-UniRule"/>
</dbReference>
<evidence type="ECO:0000313" key="20">
    <source>
        <dbReference type="EMBL" id="EFN52106.1"/>
    </source>
</evidence>
<feature type="domain" description="Ubiquitin/SUMO-activating enzyme ubiquitin-like" evidence="19">
    <location>
        <begin position="460"/>
        <end position="546"/>
    </location>
</feature>
<dbReference type="InterPro" id="IPR023318">
    <property type="entry name" value="Ub_act_enz_dom_a_sf"/>
</dbReference>
<dbReference type="FunFam" id="3.40.50.720:FF:000618">
    <property type="entry name" value="SUMO-activating enzyme subunit 2"/>
    <property type="match status" value="1"/>
</dbReference>
<dbReference type="PANTHER" id="PTHR10953:SF5">
    <property type="entry name" value="SUMO-ACTIVATING ENZYME SUBUNIT 2"/>
    <property type="match status" value="1"/>
</dbReference>
<evidence type="ECO:0000313" key="21">
    <source>
        <dbReference type="Proteomes" id="UP000008141"/>
    </source>
</evidence>
<feature type="binding site" evidence="14">
    <location>
        <position position="450"/>
    </location>
    <ligand>
        <name>Zn(2+)</name>
        <dbReference type="ChEBI" id="CHEBI:29105"/>
    </ligand>
</feature>
<dbReference type="UniPathway" id="UPA00886"/>
<comment type="similarity">
    <text evidence="3 11">Belongs to the ubiquitin-activating E1 family.</text>
</comment>
<dbReference type="InterPro" id="IPR000594">
    <property type="entry name" value="ThiF_NAD_FAD-bd"/>
</dbReference>
<dbReference type="OMA" id="TPSEHIH"/>
<keyword evidence="10" id="KW-0539">Nucleus</keyword>
<keyword evidence="4" id="KW-0808">Transferase</keyword>
<dbReference type="InParanoid" id="E1ZPQ4"/>
<evidence type="ECO:0000256" key="10">
    <source>
        <dbReference type="ARBA" id="ARBA00023242"/>
    </source>
</evidence>
<evidence type="ECO:0000256" key="13">
    <source>
        <dbReference type="PIRSR" id="PIRSR039133-2"/>
    </source>
</evidence>
<comment type="subcellular location">
    <subcellularLocation>
        <location evidence="1">Nucleus</location>
    </subcellularLocation>
</comment>
<evidence type="ECO:0000256" key="1">
    <source>
        <dbReference type="ARBA" id="ARBA00004123"/>
    </source>
</evidence>
<dbReference type="GO" id="GO:0016740">
    <property type="term" value="F:transferase activity"/>
    <property type="evidence" value="ECO:0007669"/>
    <property type="project" value="UniProtKB-KW"/>
</dbReference>
<dbReference type="KEGG" id="cvr:CHLNCDRAFT_27175"/>
<name>E1ZPQ4_CHLVA</name>
<dbReference type="Gene3D" id="3.50.50.80">
    <property type="entry name" value="Ubiquitin-activating enzyme E1, inactive adenylation domain, subdomain 1"/>
    <property type="match status" value="1"/>
</dbReference>
<dbReference type="PANTHER" id="PTHR10953">
    <property type="entry name" value="UBIQUITIN-ACTIVATING ENZYME E1"/>
    <property type="match status" value="1"/>
</dbReference>
<dbReference type="PIRSF" id="PIRSF039133">
    <property type="entry name" value="SUMO_E1B"/>
    <property type="match status" value="1"/>
</dbReference>
<evidence type="ECO:0000256" key="14">
    <source>
        <dbReference type="PIRSR" id="PIRSR039133-3"/>
    </source>
</evidence>
<accession>E1ZPQ4</accession>
<feature type="binding site" evidence="14">
    <location>
        <position position="453"/>
    </location>
    <ligand>
        <name>Zn(2+)</name>
        <dbReference type="ChEBI" id="CHEBI:29105"/>
    </ligand>
</feature>
<dbReference type="GO" id="GO:0005737">
    <property type="term" value="C:cytoplasm"/>
    <property type="evidence" value="ECO:0007669"/>
    <property type="project" value="TreeGrafter"/>
</dbReference>
<dbReference type="InterPro" id="IPR033127">
    <property type="entry name" value="UBQ-activ_enz_E1_Cys_AS"/>
</dbReference>
<dbReference type="RefSeq" id="XP_005844208.1">
    <property type="nucleotide sequence ID" value="XM_005844146.1"/>
</dbReference>
<evidence type="ECO:0000256" key="2">
    <source>
        <dbReference type="ARBA" id="ARBA00004718"/>
    </source>
</evidence>
<dbReference type="GeneID" id="17351578"/>
<dbReference type="Pfam" id="PF10585">
    <property type="entry name" value="UBA_E1_SCCH"/>
    <property type="match status" value="1"/>
</dbReference>
<gene>
    <name evidence="20" type="ORF">CHLNCDRAFT_27175</name>
</gene>
<dbReference type="EMBL" id="GL433858">
    <property type="protein sequence ID" value="EFN52106.1"/>
    <property type="molecule type" value="Genomic_DNA"/>
</dbReference>
<dbReference type="GO" id="GO:0019948">
    <property type="term" value="F:SUMO activating enzyme activity"/>
    <property type="evidence" value="ECO:0007669"/>
    <property type="project" value="UniProtKB-UniRule"/>
</dbReference>
<evidence type="ECO:0000256" key="7">
    <source>
        <dbReference type="ARBA" id="ARBA00022786"/>
    </source>
</evidence>
<evidence type="ECO:0000256" key="4">
    <source>
        <dbReference type="ARBA" id="ARBA00022679"/>
    </source>
</evidence>
<evidence type="ECO:0000256" key="12">
    <source>
        <dbReference type="PIRSR" id="PIRSR039133-1"/>
    </source>
</evidence>
<dbReference type="InterPro" id="IPR019572">
    <property type="entry name" value="UBA_E1_SCCH"/>
</dbReference>
<feature type="compositionally biased region" description="Basic and acidic residues" evidence="16">
    <location>
        <begin position="578"/>
        <end position="589"/>
    </location>
</feature>
<dbReference type="InterPro" id="IPR030661">
    <property type="entry name" value="Uba2"/>
</dbReference>
<feature type="binding site" evidence="14">
    <location>
        <position position="167"/>
    </location>
    <ligand>
        <name>Zn(2+)</name>
        <dbReference type="ChEBI" id="CHEBI:29105"/>
    </ligand>
</feature>
<evidence type="ECO:0000259" key="17">
    <source>
        <dbReference type="Pfam" id="PF00899"/>
    </source>
</evidence>
<comment type="subunit">
    <text evidence="11">Heterodimer.</text>
</comment>
<dbReference type="GO" id="GO:0046872">
    <property type="term" value="F:metal ion binding"/>
    <property type="evidence" value="ECO:0007669"/>
    <property type="project" value="UniProtKB-KW"/>
</dbReference>
<evidence type="ECO:0000256" key="5">
    <source>
        <dbReference type="ARBA" id="ARBA00022723"/>
    </source>
</evidence>
<feature type="binding site" evidence="13">
    <location>
        <position position="54"/>
    </location>
    <ligand>
        <name>ATP</name>
        <dbReference type="ChEBI" id="CHEBI:30616"/>
    </ligand>
</feature>
<dbReference type="Pfam" id="PF00899">
    <property type="entry name" value="ThiF"/>
    <property type="match status" value="1"/>
</dbReference>
<dbReference type="FunFam" id="3.50.50.80:FF:000002">
    <property type="entry name" value="SUMO-activating enzyme subunit 2"/>
    <property type="match status" value="1"/>
</dbReference>
<dbReference type="InterPro" id="IPR042449">
    <property type="entry name" value="Ub-E1_IAD_1"/>
</dbReference>
<dbReference type="STRING" id="554065.E1ZPQ4"/>
<protein>
    <recommendedName>
        <fullName evidence="11">SUMO-activating enzyme subunit</fullName>
    </recommendedName>
</protein>
<proteinExistence type="inferred from homology"/>
<evidence type="ECO:0000256" key="16">
    <source>
        <dbReference type="SAM" id="MobiDB-lite"/>
    </source>
</evidence>
<sequence length="638" mass="69268">MAQRDGQWPYAAGSRELKRAVREARVLTVGAGGIGCELLKTLVTSGFRHIEVIDMDTIEMSNLNRQFLFRKRHVGMSKSVVAAEAAKHMRPGIDITAWLGNVKEPRFGVDFFRRFDCVLNGLDNLEARRHINRLCLAAGVPLVESGTAGYLGQVSVHLKGRTECFECQPKPTPKTFPVCTLRNTPDKPIHCVVWAKEMLFPLLFGVPEASDLNEAAAADGEGAASTADDPTFYRHRQGEGSRQFAERVHLYGTKIVELRRMEDLWRNRRRPEPLDLDVLLLPAADGSGTATAGDSVAIGGAAKPVDVASSACRALGLKDVHAVWDVPHSAAVFLMAVQLFVDGRSNELGSAQFDKDDALAVEFVTAAANLRAACYGIPMQSLFETKASRLSNIIHAIATTNAIVSGLIVVEAQKLLAGAAGSCQTSFLHQQVCSKRLVSRMAAPEPNVACMVCGTAQAELAIDTNKMTLQQLVDRVRGGQIGFKVKLDSFLDPITTRQQQHWKDTLLRRLLAQLPGGGVVHNSILDIDDQEQCFKAQLIVKHREDWNSDQHPEGFVLSGGLPTAQAEQLSAEAPADVGGRRDGRNDRRGPMPAHAGASELAALQETEDDVVLLASDDEEDATEAAVCTGGSIFWILFK</sequence>
<dbReference type="Gene3D" id="3.10.290.20">
    <property type="entry name" value="Ubiquitin-like 2 activating enzyme e1b. Chain: B, domain 3"/>
    <property type="match status" value="1"/>
</dbReference>
<evidence type="ECO:0000256" key="11">
    <source>
        <dbReference type="PIRNR" id="PIRNR039133"/>
    </source>
</evidence>
<dbReference type="SUPFAM" id="SSF69572">
    <property type="entry name" value="Activating enzymes of the ubiquitin-like proteins"/>
    <property type="match status" value="1"/>
</dbReference>
<dbReference type="Proteomes" id="UP000008141">
    <property type="component" value="Unassembled WGS sequence"/>
</dbReference>
<feature type="region of interest" description="Disordered" evidence="16">
    <location>
        <begin position="568"/>
        <end position="595"/>
    </location>
</feature>
<dbReference type="InterPro" id="IPR028077">
    <property type="entry name" value="UAE_UbL_dom"/>
</dbReference>
<organism evidence="21">
    <name type="scientific">Chlorella variabilis</name>
    <name type="common">Green alga</name>
    <dbReference type="NCBI Taxonomy" id="554065"/>
    <lineage>
        <taxon>Eukaryota</taxon>
        <taxon>Viridiplantae</taxon>
        <taxon>Chlorophyta</taxon>
        <taxon>core chlorophytes</taxon>
        <taxon>Trebouxiophyceae</taxon>
        <taxon>Chlorellales</taxon>
        <taxon>Chlorellaceae</taxon>
        <taxon>Chlorella clade</taxon>
        <taxon>Chlorella</taxon>
    </lineage>
</organism>
<evidence type="ECO:0000256" key="3">
    <source>
        <dbReference type="ARBA" id="ARBA00005673"/>
    </source>
</evidence>
<evidence type="ECO:0000259" key="18">
    <source>
        <dbReference type="Pfam" id="PF10585"/>
    </source>
</evidence>
<evidence type="ECO:0000256" key="9">
    <source>
        <dbReference type="ARBA" id="ARBA00022840"/>
    </source>
</evidence>
<reference evidence="20 21" key="1">
    <citation type="journal article" date="2010" name="Plant Cell">
        <title>The Chlorella variabilis NC64A genome reveals adaptation to photosymbiosis, coevolution with viruses, and cryptic sex.</title>
        <authorList>
            <person name="Blanc G."/>
            <person name="Duncan G."/>
            <person name="Agarkova I."/>
            <person name="Borodovsky M."/>
            <person name="Gurnon J."/>
            <person name="Kuo A."/>
            <person name="Lindquist E."/>
            <person name="Lucas S."/>
            <person name="Pangilinan J."/>
            <person name="Polle J."/>
            <person name="Salamov A."/>
            <person name="Terry A."/>
            <person name="Yamada T."/>
            <person name="Dunigan D.D."/>
            <person name="Grigoriev I.V."/>
            <person name="Claverie J.M."/>
            <person name="Van Etten J.L."/>
        </authorList>
    </citation>
    <scope>NUCLEOTIDE SEQUENCE [LARGE SCALE GENOMIC DNA]</scope>
    <source>
        <strain evidence="20 21">NC64A</strain>
    </source>
</reference>
<feature type="domain" description="THIF-type NAD/FAD binding fold" evidence="17">
    <location>
        <begin position="18"/>
        <end position="450"/>
    </location>
</feature>